<evidence type="ECO:0000313" key="2">
    <source>
        <dbReference type="EMBL" id="SHN46684.1"/>
    </source>
</evidence>
<keyword evidence="1" id="KW-0472">Membrane</keyword>
<protein>
    <submittedName>
        <fullName evidence="2">Uncharacterized protein</fullName>
    </submittedName>
</protein>
<keyword evidence="1" id="KW-1133">Transmembrane helix</keyword>
<sequence length="350" mass="38088">MTDDDLDRMIRDADPYRPPVSAHLDGAAQSLLEEIVSVPVSETPAKRRRRFLVPIVAGGVAAATLAGVFALTVPDASKPESRPVISESTPVTYSALVLKAAEDNPRLLIDEPGWKATYVTGFAEAAGSIRWEKDGRSLEINWRPAAYYDDYHEGRLQTGTPARVTIDGRHGELFQYTADDFGVMLPPRDSSFVEMLADGNWTRASLDRVLALVKHVDVRTWLAALPPEIVTPDRIDERAQQVLTGVPLPPGFDAETLKELGTNDPYQFGAAVASKVGCAWIAEWQRATKAGDAAAVKRAADALRGSHDWKFLKDMAAEGDYPEIFWEIVDEVAAGTVPEGYDGTLGCAPN</sequence>
<dbReference type="STRING" id="134849.SAMN05443668_11767"/>
<dbReference type="Proteomes" id="UP000184440">
    <property type="component" value="Unassembled WGS sequence"/>
</dbReference>
<keyword evidence="1" id="KW-0812">Transmembrane</keyword>
<evidence type="ECO:0000313" key="3">
    <source>
        <dbReference type="Proteomes" id="UP000184440"/>
    </source>
</evidence>
<proteinExistence type="predicted"/>
<organism evidence="2 3">
    <name type="scientific">Cryptosporangium aurantiacum</name>
    <dbReference type="NCBI Taxonomy" id="134849"/>
    <lineage>
        <taxon>Bacteria</taxon>
        <taxon>Bacillati</taxon>
        <taxon>Actinomycetota</taxon>
        <taxon>Actinomycetes</taxon>
        <taxon>Cryptosporangiales</taxon>
        <taxon>Cryptosporangiaceae</taxon>
        <taxon>Cryptosporangium</taxon>
    </lineage>
</organism>
<evidence type="ECO:0000256" key="1">
    <source>
        <dbReference type="SAM" id="Phobius"/>
    </source>
</evidence>
<feature type="transmembrane region" description="Helical" evidence="1">
    <location>
        <begin position="51"/>
        <end position="73"/>
    </location>
</feature>
<dbReference type="EMBL" id="FRCS01000017">
    <property type="protein sequence ID" value="SHN46684.1"/>
    <property type="molecule type" value="Genomic_DNA"/>
</dbReference>
<name>A0A1M7RK95_9ACTN</name>
<keyword evidence="3" id="KW-1185">Reference proteome</keyword>
<dbReference type="AlphaFoldDB" id="A0A1M7RK95"/>
<dbReference type="RefSeq" id="WP_073263878.1">
    <property type="nucleotide sequence ID" value="NZ_FRCS01000017.1"/>
</dbReference>
<dbReference type="OrthoDB" id="3779668at2"/>
<reference evidence="2 3" key="1">
    <citation type="submission" date="2016-11" db="EMBL/GenBank/DDBJ databases">
        <authorList>
            <person name="Jaros S."/>
            <person name="Januszkiewicz K."/>
            <person name="Wedrychowicz H."/>
        </authorList>
    </citation>
    <scope>NUCLEOTIDE SEQUENCE [LARGE SCALE GENOMIC DNA]</scope>
    <source>
        <strain evidence="2 3">DSM 46144</strain>
    </source>
</reference>
<accession>A0A1M7RK95</accession>
<gene>
    <name evidence="2" type="ORF">SAMN05443668_11767</name>
</gene>